<dbReference type="OrthoDB" id="9816422at2"/>
<evidence type="ECO:0000256" key="5">
    <source>
        <dbReference type="ARBA" id="ARBA00023635"/>
    </source>
</evidence>
<dbReference type="RefSeq" id="WP_008864848.1">
    <property type="nucleotide sequence ID" value="NZ_GL883756.1"/>
</dbReference>
<accession>F3QMZ5</accession>
<keyword evidence="2" id="KW-0547">Nucleotide-binding</keyword>
<dbReference type="PANTHER" id="PTHR30121">
    <property type="entry name" value="UNCHARACTERIZED PROTEIN YJGR-RELATED"/>
    <property type="match status" value="1"/>
</dbReference>
<dbReference type="PANTHER" id="PTHR30121:SF12">
    <property type="entry name" value="TYPE IV SECRETION SYSTEM PROTEIN CAGE"/>
    <property type="match status" value="1"/>
</dbReference>
<dbReference type="EMBL" id="AFBP01000089">
    <property type="protein sequence ID" value="EGG51227.1"/>
    <property type="molecule type" value="Genomic_DNA"/>
</dbReference>
<keyword evidence="10" id="KW-1185">Reference proteome</keyword>
<dbReference type="Pfam" id="PF19044">
    <property type="entry name" value="P-loop_TraG"/>
    <property type="match status" value="2"/>
</dbReference>
<dbReference type="CDD" id="cd01127">
    <property type="entry name" value="TrwB_TraG_TraD_VirD4"/>
    <property type="match status" value="1"/>
</dbReference>
<dbReference type="eggNOG" id="COG3451">
    <property type="taxonomic scope" value="Bacteria"/>
</dbReference>
<feature type="domain" description="TraG P-loop" evidence="8">
    <location>
        <begin position="444"/>
        <end position="558"/>
    </location>
</feature>
<dbReference type="Proteomes" id="UP000005156">
    <property type="component" value="Unassembled WGS sequence"/>
</dbReference>
<organism evidence="9 10">
    <name type="scientific">Parasutterella excrementihominis YIT 11859</name>
    <dbReference type="NCBI Taxonomy" id="762966"/>
    <lineage>
        <taxon>Bacteria</taxon>
        <taxon>Pseudomonadati</taxon>
        <taxon>Pseudomonadota</taxon>
        <taxon>Betaproteobacteria</taxon>
        <taxon>Burkholderiales</taxon>
        <taxon>Sutterellaceae</taxon>
        <taxon>Parasutterella</taxon>
    </lineage>
</organism>
<evidence type="ECO:0000259" key="8">
    <source>
        <dbReference type="Pfam" id="PF19044"/>
    </source>
</evidence>
<dbReference type="SUPFAM" id="SSF52540">
    <property type="entry name" value="P-loop containing nucleoside triphosphate hydrolases"/>
    <property type="match status" value="1"/>
</dbReference>
<evidence type="ECO:0000259" key="7">
    <source>
        <dbReference type="Pfam" id="PF03135"/>
    </source>
</evidence>
<dbReference type="NCBIfam" id="TIGR00929">
    <property type="entry name" value="VirB4_CagE"/>
    <property type="match status" value="1"/>
</dbReference>
<dbReference type="GeneID" id="43349624"/>
<evidence type="ECO:0000256" key="4">
    <source>
        <dbReference type="ARBA" id="ARBA00023026"/>
    </source>
</evidence>
<reference evidence="9 10" key="1">
    <citation type="submission" date="2011-02" db="EMBL/GenBank/DDBJ databases">
        <authorList>
            <person name="Weinstock G."/>
            <person name="Sodergren E."/>
            <person name="Clifton S."/>
            <person name="Fulton L."/>
            <person name="Fulton B."/>
            <person name="Courtney L."/>
            <person name="Fronick C."/>
            <person name="Harrison M."/>
            <person name="Strong C."/>
            <person name="Farmer C."/>
            <person name="Delahaunty K."/>
            <person name="Markovic C."/>
            <person name="Hall O."/>
            <person name="Minx P."/>
            <person name="Tomlinson C."/>
            <person name="Mitreva M."/>
            <person name="Hou S."/>
            <person name="Chen J."/>
            <person name="Wollam A."/>
            <person name="Pepin K.H."/>
            <person name="Johnson M."/>
            <person name="Bhonagiri V."/>
            <person name="Zhang X."/>
            <person name="Suruliraj S."/>
            <person name="Warren W."/>
            <person name="Chinwalla A."/>
            <person name="Mardis E.R."/>
            <person name="Wilson R.K."/>
        </authorList>
    </citation>
    <scope>NUCLEOTIDE SEQUENCE [LARGE SCALE GENOMIC DNA]</scope>
    <source>
        <strain evidence="9 10">YIT 11859</strain>
    </source>
</reference>
<keyword evidence="3" id="KW-0067">ATP-binding</keyword>
<comment type="similarity">
    <text evidence="1">Belongs to the TrbE/VirB4 family.</text>
</comment>
<feature type="domain" description="TraG P-loop" evidence="8">
    <location>
        <begin position="638"/>
        <end position="728"/>
    </location>
</feature>
<dbReference type="GO" id="GO:0005524">
    <property type="term" value="F:ATP binding"/>
    <property type="evidence" value="ECO:0007669"/>
    <property type="project" value="UniProtKB-KW"/>
</dbReference>
<dbReference type="Pfam" id="PF03135">
    <property type="entry name" value="CagE_TrbE_VirB"/>
    <property type="match status" value="1"/>
</dbReference>
<name>F3QMZ5_9BURK</name>
<dbReference type="InterPro" id="IPR051162">
    <property type="entry name" value="T4SS_component"/>
</dbReference>
<protein>
    <recommendedName>
        <fullName evidence="5">Type IV secretion system protein virB4</fullName>
    </recommendedName>
</protein>
<proteinExistence type="inferred from homology"/>
<evidence type="ECO:0000256" key="1">
    <source>
        <dbReference type="ARBA" id="ARBA00006512"/>
    </source>
</evidence>
<evidence type="ECO:0000256" key="2">
    <source>
        <dbReference type="ARBA" id="ARBA00022741"/>
    </source>
</evidence>
<dbReference type="HOGENOM" id="CLU_008341_3_0_4"/>
<keyword evidence="6" id="KW-0175">Coiled coil</keyword>
<evidence type="ECO:0000313" key="10">
    <source>
        <dbReference type="Proteomes" id="UP000005156"/>
    </source>
</evidence>
<dbReference type="InterPro" id="IPR018145">
    <property type="entry name" value="CagE_TrbE_VirB_cntrl_dom"/>
</dbReference>
<evidence type="ECO:0000313" key="9">
    <source>
        <dbReference type="EMBL" id="EGG51227.1"/>
    </source>
</evidence>
<dbReference type="InterPro" id="IPR043964">
    <property type="entry name" value="P-loop_TraG"/>
</dbReference>
<evidence type="ECO:0000256" key="6">
    <source>
        <dbReference type="SAM" id="Coils"/>
    </source>
</evidence>
<dbReference type="Gene3D" id="3.40.50.300">
    <property type="entry name" value="P-loop containing nucleotide triphosphate hydrolases"/>
    <property type="match status" value="1"/>
</dbReference>
<feature type="coiled-coil region" evidence="6">
    <location>
        <begin position="140"/>
        <end position="167"/>
    </location>
</feature>
<dbReference type="InterPro" id="IPR004346">
    <property type="entry name" value="CagE_TrbE_VirB"/>
</dbReference>
<gene>
    <name evidence="9" type="ORF">HMPREF9439_02325</name>
</gene>
<dbReference type="AlphaFoldDB" id="F3QMZ5"/>
<dbReference type="InterPro" id="IPR027417">
    <property type="entry name" value="P-loop_NTPase"/>
</dbReference>
<sequence>MILERLKIFEKERELESYIPFSSLVTDHVVMERDGCLIATMKLNGIPFETQSPEDLTIMSSQLNGFYRTLDRPDLAIQIHRVRRNISDSLSDCTDSLFSSFFSISFNEKTKKEGFTAVELYCTLIMRDLQSKKTTFFSSKPSFEETRTRLENRLEEFEKIYQSLFQALLPYAPVTLKTYGQDGRQYSEQLSFYNFLLTGRWQKVRVPNGPIYSALGNVQVFIGSDTIQLQTTEGDTYAQAIEIKEYPETTNSGKLDPLMQELGSCGPYPFIETHTFCFMSRKRGVEVLSKQEGLLINSGDRSGSQIQELSLAIEGLINGAFAMGEYSYSLLVFGDRNNVRKHATDAAQLMTKAGATPYLSTLALSASYLHQLPGMFKMRPRVAKITTLNFSHLASLHNFPCGKRDRNTWGEAVTILKTPSNMPFYFNFHVCDPLEDSYGNNDLGNTMIIGTAGTGKTALMNMLLTLSQKYRTDTTKLSCIFFDKDRGAEIAIRALGGRYFTFEEGAPSGFNPFQLDPTPENLQFLNRFVLKLIKQDGLPVSPADQDRLMQAIQSVMSMDKSVRRLALLPQNLVQGSSAAEMENSLSQRLKRWIDGNDLAWVFDNPEDKIDFNSKPVLGIDGTEFLANKDICSLVTDYLLFRLESIIDGRRVMIFMDEFWRYLADPDTAKYAFDKLKTIRKQNGLIILATQSPEDILSNPQGSNYIQNCITKIFLPNTGADEKQYIEGFKLTPNEFSLLKNFPQLSRTMLIKQNQQAVVCRADLKAFPKALKVFSGSTKNINFVEELIKHTGEEPEKWLPYFWGEKPLSELNLNSKPGE</sequence>
<keyword evidence="4" id="KW-0843">Virulence</keyword>
<evidence type="ECO:0000256" key="3">
    <source>
        <dbReference type="ARBA" id="ARBA00022840"/>
    </source>
</evidence>
<comment type="caution">
    <text evidence="9">The sequence shown here is derived from an EMBL/GenBank/DDBJ whole genome shotgun (WGS) entry which is preliminary data.</text>
</comment>
<feature type="domain" description="CagE TrbE VirB component of type IV transporter system central" evidence="7">
    <location>
        <begin position="176"/>
        <end position="381"/>
    </location>
</feature>